<protein>
    <submittedName>
        <fullName evidence="2">NAD-dependent epimerase/dehydratase family protein</fullName>
    </submittedName>
</protein>
<dbReference type="SUPFAM" id="SSF51735">
    <property type="entry name" value="NAD(P)-binding Rossmann-fold domains"/>
    <property type="match status" value="1"/>
</dbReference>
<dbReference type="Gene3D" id="3.40.50.720">
    <property type="entry name" value="NAD(P)-binding Rossmann-like Domain"/>
    <property type="match status" value="1"/>
</dbReference>
<dbReference type="Proteomes" id="UP000800981">
    <property type="component" value="Unassembled WGS sequence"/>
</dbReference>
<dbReference type="InterPro" id="IPR051783">
    <property type="entry name" value="NAD(P)-dependent_oxidoreduct"/>
</dbReference>
<gene>
    <name evidence="2" type="ORF">G9H71_10155</name>
</gene>
<dbReference type="InterPro" id="IPR036291">
    <property type="entry name" value="NAD(P)-bd_dom_sf"/>
</dbReference>
<proteinExistence type="predicted"/>
<comment type="caution">
    <text evidence="2">The sequence shown here is derived from an EMBL/GenBank/DDBJ whole genome shotgun (WGS) entry which is preliminary data.</text>
</comment>
<dbReference type="PANTHER" id="PTHR48079:SF6">
    <property type="entry name" value="NAD(P)-BINDING DOMAIN-CONTAINING PROTEIN-RELATED"/>
    <property type="match status" value="1"/>
</dbReference>
<dbReference type="RefSeq" id="WP_166281368.1">
    <property type="nucleotide sequence ID" value="NZ_JAANNP010000004.1"/>
</dbReference>
<organism evidence="2 3">
    <name type="scientific">Motilibacter deserti</name>
    <dbReference type="NCBI Taxonomy" id="2714956"/>
    <lineage>
        <taxon>Bacteria</taxon>
        <taxon>Bacillati</taxon>
        <taxon>Actinomycetota</taxon>
        <taxon>Actinomycetes</taxon>
        <taxon>Motilibacterales</taxon>
        <taxon>Motilibacteraceae</taxon>
        <taxon>Motilibacter</taxon>
    </lineage>
</organism>
<accession>A0ABX0GTA6</accession>
<sequence length="340" mass="35610">MRVAVTGATGNVGSALLRALRSAQPDWEVGGIARRPPEAPSAATATDISWSSVDIAEPGSADALGAAFAGADAVVHLAWAIQPNRDQAYLAQVNLDGTRRVIDAARAAGAAHLVVASSIGAYSPAPAKPVVDESWPTTGIRSSHYSRHKAAVERMLDAYEGAGPVPVVARLRPGLVLQPGAGSEIGRYFLGRLAPLARAARAALPVLPLPDGVVANVVHADDLADAIVRILQRRAGGAFNIAADEPIDPGTIARSLRARRVPVPFPLLRAGTELSWRAHLQPTDGGWLDMARYVPLMSTARAKAELGWAPRHTAEETLTSLIDALADGTGWTTPVLAPRR</sequence>
<feature type="domain" description="NAD-dependent epimerase/dehydratase" evidence="1">
    <location>
        <begin position="3"/>
        <end position="242"/>
    </location>
</feature>
<dbReference type="PANTHER" id="PTHR48079">
    <property type="entry name" value="PROTEIN YEEZ"/>
    <property type="match status" value="1"/>
</dbReference>
<dbReference type="InterPro" id="IPR001509">
    <property type="entry name" value="Epimerase_deHydtase"/>
</dbReference>
<reference evidence="2 3" key="1">
    <citation type="submission" date="2020-03" db="EMBL/GenBank/DDBJ databases">
        <title>Two novel Motilibacter sp.</title>
        <authorList>
            <person name="Liu S."/>
        </authorList>
    </citation>
    <scope>NUCLEOTIDE SEQUENCE [LARGE SCALE GENOMIC DNA]</scope>
    <source>
        <strain evidence="2 3">E257</strain>
    </source>
</reference>
<dbReference type="Pfam" id="PF01370">
    <property type="entry name" value="Epimerase"/>
    <property type="match status" value="1"/>
</dbReference>
<evidence type="ECO:0000313" key="2">
    <source>
        <dbReference type="EMBL" id="NHC14143.1"/>
    </source>
</evidence>
<dbReference type="EMBL" id="JAANNP010000004">
    <property type="protein sequence ID" value="NHC14143.1"/>
    <property type="molecule type" value="Genomic_DNA"/>
</dbReference>
<evidence type="ECO:0000313" key="3">
    <source>
        <dbReference type="Proteomes" id="UP000800981"/>
    </source>
</evidence>
<evidence type="ECO:0000259" key="1">
    <source>
        <dbReference type="Pfam" id="PF01370"/>
    </source>
</evidence>
<keyword evidence="3" id="KW-1185">Reference proteome</keyword>
<name>A0ABX0GTA6_9ACTN</name>